<gene>
    <name evidence="3" type="ORF">GCM10023315_13190</name>
</gene>
<keyword evidence="1" id="KW-0175">Coiled coil</keyword>
<evidence type="ECO:0000256" key="2">
    <source>
        <dbReference type="SAM" id="SignalP"/>
    </source>
</evidence>
<evidence type="ECO:0000256" key="1">
    <source>
        <dbReference type="SAM" id="Coils"/>
    </source>
</evidence>
<name>A0ABP9HAK8_9FLAO</name>
<evidence type="ECO:0000313" key="3">
    <source>
        <dbReference type="EMBL" id="GAA4965511.1"/>
    </source>
</evidence>
<organism evidence="3 4">
    <name type="scientific">Algibacter aquimarinus</name>
    <dbReference type="NCBI Taxonomy" id="1136748"/>
    <lineage>
        <taxon>Bacteria</taxon>
        <taxon>Pseudomonadati</taxon>
        <taxon>Bacteroidota</taxon>
        <taxon>Flavobacteriia</taxon>
        <taxon>Flavobacteriales</taxon>
        <taxon>Flavobacteriaceae</taxon>
        <taxon>Algibacter</taxon>
    </lineage>
</organism>
<feature type="coiled-coil region" evidence="1">
    <location>
        <begin position="97"/>
        <end position="294"/>
    </location>
</feature>
<reference evidence="4" key="1">
    <citation type="journal article" date="2019" name="Int. J. Syst. Evol. Microbiol.">
        <title>The Global Catalogue of Microorganisms (GCM) 10K type strain sequencing project: providing services to taxonomists for standard genome sequencing and annotation.</title>
        <authorList>
            <consortium name="The Broad Institute Genomics Platform"/>
            <consortium name="The Broad Institute Genome Sequencing Center for Infectious Disease"/>
            <person name="Wu L."/>
            <person name="Ma J."/>
        </authorList>
    </citation>
    <scope>NUCLEOTIDE SEQUENCE [LARGE SCALE GENOMIC DNA]</scope>
    <source>
        <strain evidence="4">JCM 18287</strain>
    </source>
</reference>
<evidence type="ECO:0000313" key="4">
    <source>
        <dbReference type="Proteomes" id="UP001501692"/>
    </source>
</evidence>
<proteinExistence type="predicted"/>
<protein>
    <recommendedName>
        <fullName evidence="5">TolA protein</fullName>
    </recommendedName>
</protein>
<comment type="caution">
    <text evidence="3">The sequence shown here is derived from an EMBL/GenBank/DDBJ whole genome shotgun (WGS) entry which is preliminary data.</text>
</comment>
<keyword evidence="4" id="KW-1185">Reference proteome</keyword>
<sequence>MQKKSITIFSLFFLLIATGSSFSQDIAIRTKFIESGNLYKNFNDFTNILAQFEENEKCIVTEYLGKYTYKVKYKEWVGYVKDDFLDVNEAMMDLYFANEEKQRLKAIEAKEKRQKRIREITKPKDDSIKKRKQDSLNKLKEAQQKQLEALRIAKLKQEQLAKQRKLDSMAEAKEIQKRKQLEALKIAKEKQEARNQKRKQDSLNKLKEAQQKQLEALRIAKLKQEQLAKQRKLDSIAEAKEIQKRKQLEALKIAKEKQEARNQKRKQDSLNKLKEAQQKQLEALKIAKLKQEQLAKQRKLDSISEFKKEDPKYLEKFKFKNTCHYFINEYDNYYKRQIIITEKYSLNEKLSIELIREGNVAKIHINLAEDLGCVSYVPSTRSSVRFTLENNQVIILYHSGSLNCTDFSLEALLSDSKIDLLKESPIKMVTFRGTKKAVTTSDLDYKDFFIDKLKCIE</sequence>
<dbReference type="EMBL" id="BAABJK010000004">
    <property type="protein sequence ID" value="GAA4965511.1"/>
    <property type="molecule type" value="Genomic_DNA"/>
</dbReference>
<evidence type="ECO:0008006" key="5">
    <source>
        <dbReference type="Google" id="ProtNLM"/>
    </source>
</evidence>
<dbReference type="RefSeq" id="WP_345166038.1">
    <property type="nucleotide sequence ID" value="NZ_BAABJK010000004.1"/>
</dbReference>
<feature type="signal peptide" evidence="2">
    <location>
        <begin position="1"/>
        <end position="23"/>
    </location>
</feature>
<feature type="chain" id="PRO_5047162587" description="TolA protein" evidence="2">
    <location>
        <begin position="24"/>
        <end position="457"/>
    </location>
</feature>
<dbReference type="Proteomes" id="UP001501692">
    <property type="component" value="Unassembled WGS sequence"/>
</dbReference>
<keyword evidence="2" id="KW-0732">Signal</keyword>
<accession>A0ABP9HAK8</accession>